<dbReference type="VEuPathDB" id="TriTrypDB:LdBPK_322460.1"/>
<name>A0A6J8FP32_LEIDO</name>
<protein>
    <submittedName>
        <fullName evidence="2">Hypothetical_protein_conserved</fullName>
    </submittedName>
</protein>
<feature type="region of interest" description="Disordered" evidence="1">
    <location>
        <begin position="958"/>
        <end position="982"/>
    </location>
</feature>
<feature type="region of interest" description="Disordered" evidence="1">
    <location>
        <begin position="705"/>
        <end position="725"/>
    </location>
</feature>
<reference evidence="2" key="1">
    <citation type="submission" date="2020-06" db="EMBL/GenBank/DDBJ databases">
        <authorList>
            <person name="Camacho E."/>
            <person name="Gonzalez-de la Fuente S."/>
            <person name="Rastrojo A."/>
            <person name="Peiro-Pastor R."/>
            <person name="Solana JC."/>
            <person name="Tabera L."/>
            <person name="Gamarro F."/>
            <person name="Carrasco-Ramiro F."/>
            <person name="Requena JM."/>
            <person name="Aguado B."/>
        </authorList>
    </citation>
    <scope>NUCLEOTIDE SEQUENCE</scope>
</reference>
<dbReference type="VEuPathDB" id="TriTrypDB:LDHU3_32.3050"/>
<evidence type="ECO:0000313" key="3">
    <source>
        <dbReference type="Proteomes" id="UP000601710"/>
    </source>
</evidence>
<dbReference type="AlphaFoldDB" id="A0A6J8FP32"/>
<evidence type="ECO:0000313" key="2">
    <source>
        <dbReference type="EMBL" id="CAC5432999.1"/>
    </source>
</evidence>
<feature type="region of interest" description="Disordered" evidence="1">
    <location>
        <begin position="1013"/>
        <end position="1032"/>
    </location>
</feature>
<feature type="compositionally biased region" description="Basic and acidic residues" evidence="1">
    <location>
        <begin position="963"/>
        <end position="982"/>
    </location>
</feature>
<dbReference type="EMBL" id="LR812652">
    <property type="protein sequence ID" value="CAC5432999.1"/>
    <property type="molecule type" value="Genomic_DNA"/>
</dbReference>
<gene>
    <name evidence="2" type="ORF">LDHU3_32.3050</name>
</gene>
<organism evidence="2 3">
    <name type="scientific">Leishmania donovani</name>
    <dbReference type="NCBI Taxonomy" id="5661"/>
    <lineage>
        <taxon>Eukaryota</taxon>
        <taxon>Discoba</taxon>
        <taxon>Euglenozoa</taxon>
        <taxon>Kinetoplastea</taxon>
        <taxon>Metakinetoplastina</taxon>
        <taxon>Trypanosomatida</taxon>
        <taxon>Trypanosomatidae</taxon>
        <taxon>Leishmaniinae</taxon>
        <taxon>Leishmania</taxon>
    </lineage>
</organism>
<dbReference type="Proteomes" id="UP000601710">
    <property type="component" value="Chromosome 32"/>
</dbReference>
<proteinExistence type="predicted"/>
<accession>A0A6J8FP32</accession>
<feature type="region of interest" description="Disordered" evidence="1">
    <location>
        <begin position="1066"/>
        <end position="1117"/>
    </location>
</feature>
<evidence type="ECO:0000256" key="1">
    <source>
        <dbReference type="SAM" id="MobiDB-lite"/>
    </source>
</evidence>
<sequence>MSWVRVECSGGYCYAAPSHGRCVPKLDGMARLFQAPFCLRQLHAFTTLSDNAPAISGWNNSDSCGVLGTDESVNACIIVDQRNLGGHLGLTTVAVGDEEDAGLSDSPPLRLLLNRVFAVLCSTSERGVQVLLDALCTRAPPPLTAVASAEAAIVHEDDGGPRVPPALWLARTQEAGSTPQNTSGSVVTSSNRQFLAKLMQGCSTVEDVTGAAEKLSLQPLPSDVAATTKPNHAARALPQVTSGTASTPPAHPSTAFSEFHESASLVIRPPLSYAAALRRRSLLFFLPQGVVPLSVLAIHLQLSSRPVKCQQKEAVSAPCGGGVVNAQRAALTSTGGASTATGGFTRSLHAILLEELEHVRVGAARAGEGHERNCASCASAQGCCCAMRVHCISHLRRQSDKLLKKSSSWAAVARTAEESGRVLVWAIARLLAGSERPMRTSQATDLGRLLLHDLWASEHSTGGEGGSATATKGRAASTAWAGATPLVAVYSPSGLLFASAKFSMLLSHEEQVLLSAAAIDRLARYAAPRSLFRPHASAAAADALSWTSWPMRMGEAAGKPSAAVVMDVLLITVGDALAFCLAFPRTPSSASVPPLSSLRSVQSLLESTVSKARSRVEVPSTGTTAPLASALVFACTHSTAPYTPTFHDALFAVTALEDALDAAKKTSPAVSADSAAGEQVGVAQYLHQLLWREMFHMQTPIEEGVGATAGDAPAPSTRAGSAPRQANVSAAVAASSFRNSTGGDGRHPHSVSSALHKVFSCLPLRHNDPSKGVASRQLYITEAQQQSSTYVNQSSKGGHLSSLVPLLNAYWTQCSNPYTAFLLAMPLEEMLCYIAALVTRNELGTLRPSYELGLHSFFFLQRPVATAAAKHRHAAPAKASGSRACKKTSADAQLRAPPTRFGVSFARFRLQQSPCSHAVIPEEWADADGAPDGSGGRLTFFEDPSLLLRLHTHGVSLEGSTVDGKRGESEGSERAYGDTSQRLKESSSVGVALETQVSVVPVWTLLQAAPVESLATREHSGSDTETSGSDSFAAADDFRGVHRSVPSSVDEDVQLVTSLHYAYPQRLRRREPAPSPVNATLSTPPPDSAQHASSSTLPHPQPSDHLPQANVTNTAGARPKKDSVALAWCQVEAVVSICGDITGTRQSIMATALQRHALSKSAEAELMAADREHGSGGASALSAAVPPDSLPAEWEYVAGATQKLADLCREVVWCQEAALALLEGASCLT</sequence>
<dbReference type="VEuPathDB" id="TriTrypDB:LdCL_320029900"/>